<keyword evidence="2" id="KW-0472">Membrane</keyword>
<dbReference type="EMBL" id="PVTF01000019">
    <property type="protein sequence ID" value="PRY33706.1"/>
    <property type="molecule type" value="Genomic_DNA"/>
</dbReference>
<comment type="caution">
    <text evidence="3">The sequence shown here is derived from an EMBL/GenBank/DDBJ whole genome shotgun (WGS) entry which is preliminary data.</text>
</comment>
<reference evidence="3 4" key="1">
    <citation type="submission" date="2018-03" db="EMBL/GenBank/DDBJ databases">
        <title>Genomic Encyclopedia of Archaeal and Bacterial Type Strains, Phase II (KMG-II): from individual species to whole genera.</title>
        <authorList>
            <person name="Goeker M."/>
        </authorList>
    </citation>
    <scope>NUCLEOTIDE SEQUENCE [LARGE SCALE GENOMIC DNA]</scope>
    <source>
        <strain evidence="3 4">DSM 44720</strain>
    </source>
</reference>
<feature type="transmembrane region" description="Helical" evidence="2">
    <location>
        <begin position="15"/>
        <end position="36"/>
    </location>
</feature>
<proteinExistence type="predicted"/>
<keyword evidence="4" id="KW-1185">Reference proteome</keyword>
<gene>
    <name evidence="3" type="ORF">CLV43_11913</name>
</gene>
<sequence>MELREDVSRSPRRRVVGGVALAAGAVLALVATRLPLTRQDIRFPEGASWYETGLWGTRASSDIGSVLDPSPVRYGVPVVVAAVLLVVTAALVLGARRLPDRFAAPVNVGAVLAAFLLTGSGWTVGQVLLSSFRNEESAFATVTTSVREGVWVLGLACVVALAGGLLVQAWPVRAAVPPPERGVVVHRLPDDSGGPVIPVPDDTAGGDR</sequence>
<evidence type="ECO:0000313" key="3">
    <source>
        <dbReference type="EMBL" id="PRY33706.1"/>
    </source>
</evidence>
<organism evidence="3 4">
    <name type="scientific">Umezawaea tangerina</name>
    <dbReference type="NCBI Taxonomy" id="84725"/>
    <lineage>
        <taxon>Bacteria</taxon>
        <taxon>Bacillati</taxon>
        <taxon>Actinomycetota</taxon>
        <taxon>Actinomycetes</taxon>
        <taxon>Pseudonocardiales</taxon>
        <taxon>Pseudonocardiaceae</taxon>
        <taxon>Umezawaea</taxon>
    </lineage>
</organism>
<accession>A0A2T0SJW9</accession>
<feature type="region of interest" description="Disordered" evidence="1">
    <location>
        <begin position="187"/>
        <end position="208"/>
    </location>
</feature>
<dbReference type="AlphaFoldDB" id="A0A2T0SJW9"/>
<evidence type="ECO:0000256" key="1">
    <source>
        <dbReference type="SAM" id="MobiDB-lite"/>
    </source>
</evidence>
<dbReference type="Proteomes" id="UP000239494">
    <property type="component" value="Unassembled WGS sequence"/>
</dbReference>
<feature type="transmembrane region" description="Helical" evidence="2">
    <location>
        <begin position="74"/>
        <end position="94"/>
    </location>
</feature>
<evidence type="ECO:0000313" key="4">
    <source>
        <dbReference type="Proteomes" id="UP000239494"/>
    </source>
</evidence>
<evidence type="ECO:0000256" key="2">
    <source>
        <dbReference type="SAM" id="Phobius"/>
    </source>
</evidence>
<protein>
    <submittedName>
        <fullName evidence="3">Uncharacterized protein</fullName>
    </submittedName>
</protein>
<feature type="transmembrane region" description="Helical" evidence="2">
    <location>
        <begin position="106"/>
        <end position="129"/>
    </location>
</feature>
<name>A0A2T0SJW9_9PSEU</name>
<keyword evidence="2" id="KW-0812">Transmembrane</keyword>
<keyword evidence="2" id="KW-1133">Transmembrane helix</keyword>
<dbReference type="RefSeq" id="WP_106195752.1">
    <property type="nucleotide sequence ID" value="NZ_PVTF01000019.1"/>
</dbReference>
<feature type="transmembrane region" description="Helical" evidence="2">
    <location>
        <begin position="149"/>
        <end position="167"/>
    </location>
</feature>